<protein>
    <submittedName>
        <fullName evidence="1">Uncharacterized protein</fullName>
    </submittedName>
</protein>
<dbReference type="Proteomes" id="UP000230922">
    <property type="component" value="Unassembled WGS sequence"/>
</dbReference>
<proteinExistence type="predicted"/>
<evidence type="ECO:0000313" key="1">
    <source>
        <dbReference type="EMBL" id="PIR96137.1"/>
    </source>
</evidence>
<organism evidence="1 2">
    <name type="scientific">Candidatus Doudnabacteria bacterium CG10_big_fil_rev_8_21_14_0_10_42_18</name>
    <dbReference type="NCBI Taxonomy" id="1974552"/>
    <lineage>
        <taxon>Bacteria</taxon>
        <taxon>Candidatus Doudnaibacteriota</taxon>
    </lineage>
</organism>
<dbReference type="EMBL" id="PFAK01000045">
    <property type="protein sequence ID" value="PIR96137.1"/>
    <property type="molecule type" value="Genomic_DNA"/>
</dbReference>
<dbReference type="AlphaFoldDB" id="A0A2H0VAK1"/>
<gene>
    <name evidence="1" type="ORF">COT92_02675</name>
</gene>
<comment type="caution">
    <text evidence="1">The sequence shown here is derived from an EMBL/GenBank/DDBJ whole genome shotgun (WGS) entry which is preliminary data.</text>
</comment>
<accession>A0A2H0VAK1</accession>
<name>A0A2H0VAK1_9BACT</name>
<evidence type="ECO:0000313" key="2">
    <source>
        <dbReference type="Proteomes" id="UP000230922"/>
    </source>
</evidence>
<reference evidence="2" key="1">
    <citation type="submission" date="2017-09" db="EMBL/GenBank/DDBJ databases">
        <title>Depth-based differentiation of microbial function through sediment-hosted aquifers and enrichment of novel symbionts in the deep terrestrial subsurface.</title>
        <authorList>
            <person name="Probst A.J."/>
            <person name="Ladd B."/>
            <person name="Jarett J.K."/>
            <person name="Geller-Mcgrath D.E."/>
            <person name="Sieber C.M.K."/>
            <person name="Emerson J.B."/>
            <person name="Anantharaman K."/>
            <person name="Thomas B.C."/>
            <person name="Malmstrom R."/>
            <person name="Stieglmeier M."/>
            <person name="Klingl A."/>
            <person name="Woyke T."/>
            <person name="Ryan C.M."/>
            <person name="Banfield J.F."/>
        </authorList>
    </citation>
    <scope>NUCLEOTIDE SEQUENCE [LARGE SCALE GENOMIC DNA]</scope>
</reference>
<sequence>MRESQPNPENQERRNKIVALGKQAAECYLNSLAINDEDEFHSILNYPIPNPQKKIWLFVPDPQDIKIKPHITRVNIEQAEHELGPMSDEEKKLFLKAYKQRIYMGSPMNEA</sequence>